<evidence type="ECO:0000259" key="10">
    <source>
        <dbReference type="Pfam" id="PF22148"/>
    </source>
</evidence>
<keyword evidence="3" id="KW-0964">Secreted</keyword>
<dbReference type="InterPro" id="IPR054399">
    <property type="entry name" value="Fervidolysin-like_N_prodom"/>
</dbReference>
<dbReference type="InterPro" id="IPR000209">
    <property type="entry name" value="Peptidase_S8/S53_dom"/>
</dbReference>
<dbReference type="PROSITE" id="PS51892">
    <property type="entry name" value="SUBTILASE"/>
    <property type="match status" value="1"/>
</dbReference>
<evidence type="ECO:0000256" key="2">
    <source>
        <dbReference type="ARBA" id="ARBA00011073"/>
    </source>
</evidence>
<gene>
    <name evidence="11" type="ORF">SAMN00808754_3215</name>
</gene>
<dbReference type="PANTHER" id="PTHR43806">
    <property type="entry name" value="PEPTIDASE S8"/>
    <property type="match status" value="1"/>
</dbReference>
<feature type="domain" description="Peptidase S8/S53" evidence="9">
    <location>
        <begin position="148"/>
        <end position="387"/>
    </location>
</feature>
<dbReference type="STRING" id="698762.SAMN00808754_3215"/>
<keyword evidence="5 7" id="KW-0378">Hydrolase</keyword>
<accession>A0A1W1W321</accession>
<evidence type="ECO:0000313" key="11">
    <source>
        <dbReference type="EMBL" id="SMC00015.1"/>
    </source>
</evidence>
<dbReference type="GO" id="GO:0006508">
    <property type="term" value="P:proteolysis"/>
    <property type="evidence" value="ECO:0007669"/>
    <property type="project" value="UniProtKB-KW"/>
</dbReference>
<dbReference type="AlphaFoldDB" id="A0A1W1W321"/>
<dbReference type="CDD" id="cd07484">
    <property type="entry name" value="Peptidases_S8_Thermitase_like"/>
    <property type="match status" value="1"/>
</dbReference>
<dbReference type="Gene3D" id="3.40.50.200">
    <property type="entry name" value="Peptidase S8/S53 domain"/>
    <property type="match status" value="1"/>
</dbReference>
<dbReference type="InterPro" id="IPR034084">
    <property type="entry name" value="Thermitase-like_dom"/>
</dbReference>
<reference evidence="11 12" key="1">
    <citation type="submission" date="2017-04" db="EMBL/GenBank/DDBJ databases">
        <authorList>
            <person name="Afonso C.L."/>
            <person name="Miller P.J."/>
            <person name="Scott M.A."/>
            <person name="Spackman E."/>
            <person name="Goraichik I."/>
            <person name="Dimitrov K.M."/>
            <person name="Suarez D.L."/>
            <person name="Swayne D.E."/>
        </authorList>
    </citation>
    <scope>NUCLEOTIDE SEQUENCE [LARGE SCALE GENOMIC DNA]</scope>
    <source>
        <strain evidence="11 12">ToBE</strain>
    </source>
</reference>
<dbReference type="PROSITE" id="PS00137">
    <property type="entry name" value="SUBTILASE_HIS"/>
    <property type="match status" value="1"/>
</dbReference>
<keyword evidence="12" id="KW-1185">Reference proteome</keyword>
<comment type="subcellular location">
    <subcellularLocation>
        <location evidence="1">Secreted</location>
    </subcellularLocation>
</comment>
<dbReference type="PROSITE" id="PS00136">
    <property type="entry name" value="SUBTILASE_ASP"/>
    <property type="match status" value="1"/>
</dbReference>
<comment type="similarity">
    <text evidence="2 7 8">Belongs to the peptidase S8 family.</text>
</comment>
<dbReference type="InterPro" id="IPR022398">
    <property type="entry name" value="Peptidase_S8_His-AS"/>
</dbReference>
<proteinExistence type="inferred from homology"/>
<dbReference type="Pfam" id="PF00082">
    <property type="entry name" value="Peptidase_S8"/>
    <property type="match status" value="1"/>
</dbReference>
<keyword evidence="4 7" id="KW-0645">Protease</keyword>
<dbReference type="InterPro" id="IPR023827">
    <property type="entry name" value="Peptidase_S8_Asp-AS"/>
</dbReference>
<evidence type="ECO:0000256" key="1">
    <source>
        <dbReference type="ARBA" id="ARBA00004613"/>
    </source>
</evidence>
<protein>
    <submittedName>
        <fullName evidence="11">Thermitase</fullName>
    </submittedName>
</protein>
<name>A0A1W1W321_9FIRM</name>
<evidence type="ECO:0000256" key="7">
    <source>
        <dbReference type="PROSITE-ProRule" id="PRU01240"/>
    </source>
</evidence>
<dbReference type="OrthoDB" id="9798386at2"/>
<feature type="domain" description="Fervidolysin-like N-terminal prodomain" evidence="10">
    <location>
        <begin position="49"/>
        <end position="112"/>
    </location>
</feature>
<organism evidence="11 12">
    <name type="scientific">Thermanaeromonas toyohensis ToBE</name>
    <dbReference type="NCBI Taxonomy" id="698762"/>
    <lineage>
        <taxon>Bacteria</taxon>
        <taxon>Bacillati</taxon>
        <taxon>Bacillota</taxon>
        <taxon>Clostridia</taxon>
        <taxon>Neomoorellales</taxon>
        <taxon>Neomoorellaceae</taxon>
        <taxon>Thermanaeromonas</taxon>
    </lineage>
</organism>
<keyword evidence="6 7" id="KW-0720">Serine protease</keyword>
<dbReference type="PRINTS" id="PR00723">
    <property type="entry name" value="SUBTILISIN"/>
</dbReference>
<dbReference type="RefSeq" id="WP_084666856.1">
    <property type="nucleotide sequence ID" value="NZ_LT838272.1"/>
</dbReference>
<dbReference type="SUPFAM" id="SSF52743">
    <property type="entry name" value="Subtilisin-like"/>
    <property type="match status" value="1"/>
</dbReference>
<evidence type="ECO:0000256" key="6">
    <source>
        <dbReference type="ARBA" id="ARBA00022825"/>
    </source>
</evidence>
<dbReference type="InterPro" id="IPR023828">
    <property type="entry name" value="Peptidase_S8_Ser-AS"/>
</dbReference>
<evidence type="ECO:0000256" key="8">
    <source>
        <dbReference type="RuleBase" id="RU003355"/>
    </source>
</evidence>
<dbReference type="GO" id="GO:0005576">
    <property type="term" value="C:extracellular region"/>
    <property type="evidence" value="ECO:0007669"/>
    <property type="project" value="UniProtKB-SubCell"/>
</dbReference>
<dbReference type="GO" id="GO:0004252">
    <property type="term" value="F:serine-type endopeptidase activity"/>
    <property type="evidence" value="ECO:0007669"/>
    <property type="project" value="UniProtKB-UniRule"/>
</dbReference>
<dbReference type="Pfam" id="PF22148">
    <property type="entry name" value="Fervidolysin_NPro-like"/>
    <property type="match status" value="1"/>
</dbReference>
<evidence type="ECO:0000256" key="3">
    <source>
        <dbReference type="ARBA" id="ARBA00022525"/>
    </source>
</evidence>
<dbReference type="InterPro" id="IPR036852">
    <property type="entry name" value="Peptidase_S8/S53_dom_sf"/>
</dbReference>
<dbReference type="InterPro" id="IPR015500">
    <property type="entry name" value="Peptidase_S8_subtilisin-rel"/>
</dbReference>
<dbReference type="PANTHER" id="PTHR43806:SF11">
    <property type="entry name" value="CEREVISIN-RELATED"/>
    <property type="match status" value="1"/>
</dbReference>
<dbReference type="Proteomes" id="UP000192569">
    <property type="component" value="Chromosome I"/>
</dbReference>
<evidence type="ECO:0000256" key="4">
    <source>
        <dbReference type="ARBA" id="ARBA00022670"/>
    </source>
</evidence>
<evidence type="ECO:0000256" key="5">
    <source>
        <dbReference type="ARBA" id="ARBA00022801"/>
    </source>
</evidence>
<feature type="active site" description="Charge relay system" evidence="7">
    <location>
        <position position="189"/>
    </location>
</feature>
<evidence type="ECO:0000313" key="12">
    <source>
        <dbReference type="Proteomes" id="UP000192569"/>
    </source>
</evidence>
<evidence type="ECO:0000259" key="9">
    <source>
        <dbReference type="Pfam" id="PF00082"/>
    </source>
</evidence>
<dbReference type="PROSITE" id="PS00138">
    <property type="entry name" value="SUBTILASE_SER"/>
    <property type="match status" value="1"/>
</dbReference>
<dbReference type="InterPro" id="IPR050131">
    <property type="entry name" value="Peptidase_S8_subtilisin-like"/>
</dbReference>
<sequence>MQKSLIRILTGAGVIIFLFLYWLGPSFKGMAAPRPFLPPRPPNQASFGDRVLVKFFSNVPQDQIDKVHRENGGRVVEFIPELGVQVVEVPQGQAAEKAASYSRNPHVEFAEPDYIARAVFIPNDPYFAKQWGMTQIQGPEAWDLSTGDKGVAIAILDTGIDQDHEDLAGQVVANVNFSNSRTVDDRFGHGTHVAGIASAVTNNALGVAGLGYRTVLFNVKVLGDEGQGFYSWVARGILWAAENGAKVINLSLGGTRPSKVLERAVDFAWSKGVIIVAAAGNDNTSSPFYPAAYPKCMAVAATDQEDTRAFFSNYGSWVDIAAPGVDIFSTTPNHDNYIHQYGIALGYDYLSGTSMASPHVAGTAALVWARYPYLKNGEVRWRIERAVDPTTGFDTPVGRVNAYRALQ</sequence>
<feature type="active site" description="Charge relay system" evidence="7">
    <location>
        <position position="157"/>
    </location>
</feature>
<feature type="active site" description="Charge relay system" evidence="7">
    <location>
        <position position="354"/>
    </location>
</feature>
<dbReference type="EMBL" id="LT838272">
    <property type="protein sequence ID" value="SMC00015.1"/>
    <property type="molecule type" value="Genomic_DNA"/>
</dbReference>